<evidence type="ECO:0000256" key="1">
    <source>
        <dbReference type="SAM" id="MobiDB-lite"/>
    </source>
</evidence>
<accession>A0A9X0EAA5</accession>
<comment type="caution">
    <text evidence="2">The sequence shown here is derived from an EMBL/GenBank/DDBJ whole genome shotgun (WGS) entry which is preliminary data.</text>
</comment>
<reference evidence="2 3" key="1">
    <citation type="submission" date="2014-09" db="EMBL/GenBank/DDBJ databases">
        <title>Genome sequence of Pseudomonas lutea strain DSM 17257T.</title>
        <authorList>
            <person name="Kwak Y."/>
            <person name="Shin J.-H."/>
        </authorList>
    </citation>
    <scope>NUCLEOTIDE SEQUENCE [LARGE SCALE GENOMIC DNA]</scope>
    <source>
        <strain evidence="2 3">DSM 17257</strain>
    </source>
</reference>
<dbReference type="RefSeq" id="WP_037019425.1">
    <property type="nucleotide sequence ID" value="NZ_JRMB01000005.1"/>
</dbReference>
<sequence length="154" mass="17174">MDGARIFFVTAKIEDTKLVLQRITEHAQQISGFEALPVTAQVSMLYDLIAEAQNHSVPLKMICEAMNDAGSTCSVRYLREALFTVRKRHKDHVGEPRPVQKTAESKATAHTPSKPVETDNEGSLGLTPKQQREAKARSYMVNDNPLLNQLKAKE</sequence>
<feature type="region of interest" description="Disordered" evidence="1">
    <location>
        <begin position="88"/>
        <end position="154"/>
    </location>
</feature>
<gene>
    <name evidence="2" type="ORF">LT42_25470</name>
</gene>
<protein>
    <submittedName>
        <fullName evidence="2">Uncharacterized protein</fullName>
    </submittedName>
</protein>
<evidence type="ECO:0000313" key="3">
    <source>
        <dbReference type="Proteomes" id="UP000029719"/>
    </source>
</evidence>
<evidence type="ECO:0000313" key="2">
    <source>
        <dbReference type="EMBL" id="KGF62109.1"/>
    </source>
</evidence>
<dbReference type="OrthoDB" id="7066506at2"/>
<dbReference type="EMBL" id="JRMB01000005">
    <property type="protein sequence ID" value="KGF62109.1"/>
    <property type="molecule type" value="Genomic_DNA"/>
</dbReference>
<organism evidence="2 3">
    <name type="scientific">Pseudomonas lutea</name>
    <dbReference type="NCBI Taxonomy" id="243924"/>
    <lineage>
        <taxon>Bacteria</taxon>
        <taxon>Pseudomonadati</taxon>
        <taxon>Pseudomonadota</taxon>
        <taxon>Gammaproteobacteria</taxon>
        <taxon>Pseudomonadales</taxon>
        <taxon>Pseudomonadaceae</taxon>
        <taxon>Pseudomonas</taxon>
    </lineage>
</organism>
<name>A0A9X0EAA5_9PSED</name>
<dbReference type="Proteomes" id="UP000029719">
    <property type="component" value="Unassembled WGS sequence"/>
</dbReference>
<dbReference type="AlphaFoldDB" id="A0A9X0EAA5"/>
<proteinExistence type="predicted"/>